<dbReference type="AlphaFoldDB" id="A0AAV1IGJ3"/>
<dbReference type="PANTHER" id="PTHR43147:SF5">
    <property type="entry name" value="OXIDOREDUCTASE"/>
    <property type="match status" value="1"/>
</dbReference>
<dbReference type="GO" id="GO:0016491">
    <property type="term" value="F:oxidoreductase activity"/>
    <property type="evidence" value="ECO:0007669"/>
    <property type="project" value="InterPro"/>
</dbReference>
<evidence type="ECO:0000313" key="2">
    <source>
        <dbReference type="EMBL" id="CAK0785936.1"/>
    </source>
</evidence>
<dbReference type="EMBL" id="CAUYUE010000013">
    <property type="protein sequence ID" value="CAK0785936.1"/>
    <property type="molecule type" value="Genomic_DNA"/>
</dbReference>
<dbReference type="InterPro" id="IPR023210">
    <property type="entry name" value="NADP_OxRdtase_dom"/>
</dbReference>
<accession>A0AAV1IGJ3</accession>
<proteinExistence type="predicted"/>
<evidence type="ECO:0000313" key="3">
    <source>
        <dbReference type="Proteomes" id="UP001314263"/>
    </source>
</evidence>
<protein>
    <recommendedName>
        <fullName evidence="1">NADP-dependent oxidoreductase domain-containing protein</fullName>
    </recommendedName>
</protein>
<organism evidence="2 3">
    <name type="scientific">Coccomyxa viridis</name>
    <dbReference type="NCBI Taxonomy" id="1274662"/>
    <lineage>
        <taxon>Eukaryota</taxon>
        <taxon>Viridiplantae</taxon>
        <taxon>Chlorophyta</taxon>
        <taxon>core chlorophytes</taxon>
        <taxon>Trebouxiophyceae</taxon>
        <taxon>Trebouxiophyceae incertae sedis</taxon>
        <taxon>Coccomyxaceae</taxon>
        <taxon>Coccomyxa</taxon>
    </lineage>
</organism>
<comment type="caution">
    <text evidence="2">The sequence shown here is derived from an EMBL/GenBank/DDBJ whole genome shotgun (WGS) entry which is preliminary data.</text>
</comment>
<reference evidence="2 3" key="1">
    <citation type="submission" date="2023-10" db="EMBL/GenBank/DDBJ databases">
        <authorList>
            <person name="Maclean D."/>
            <person name="Macfadyen A."/>
        </authorList>
    </citation>
    <scope>NUCLEOTIDE SEQUENCE [LARGE SCALE GENOMIC DNA]</scope>
</reference>
<dbReference type="Proteomes" id="UP001314263">
    <property type="component" value="Unassembled WGS sequence"/>
</dbReference>
<dbReference type="PRINTS" id="PR00069">
    <property type="entry name" value="ALDKETRDTASE"/>
</dbReference>
<dbReference type="PANTHER" id="PTHR43147">
    <property type="entry name" value="PROTEIN TAS"/>
    <property type="match status" value="1"/>
</dbReference>
<dbReference type="SUPFAM" id="SSF51430">
    <property type="entry name" value="NAD(P)-linked oxidoreductase"/>
    <property type="match status" value="1"/>
</dbReference>
<sequence length="342" mass="37558">MSGAESIGRTDLDGLSISQVIKGCWQLSGGHGGDRDSDRTSGQAAVQDFQPFVDAGITTFDTADIYGPSEGIIGKYLQSSPEAQRRTQVLTKFCCFGQSMDFADNAKYVKRAIDSSCRSLGVEALDLVQFYWHDYSAPRYVGAAQRLADLQAAGRIRHIGVTNFDVPRLDEIVQGGVRVVSNQVQYSLLDRRPENYMIPYCRDQNIKLLPYGTVAGGFLSERYLGVPASKVSTNTYSKGKYVSVISQAGGWAWFQQLLTVLDGIAKKHSVDIATVSSRWVLDQPQVAGVIVGARNAKHVQQHQKLFSFSLDEEDCRKIDEVAAQGVQPSSDCYTWERGGSFA</sequence>
<feature type="domain" description="NADP-dependent oxidoreductase" evidence="1">
    <location>
        <begin position="20"/>
        <end position="322"/>
    </location>
</feature>
<dbReference type="CDD" id="cd19101">
    <property type="entry name" value="AKR_unchar"/>
    <property type="match status" value="1"/>
</dbReference>
<name>A0AAV1IGJ3_9CHLO</name>
<keyword evidence="3" id="KW-1185">Reference proteome</keyword>
<dbReference type="Gene3D" id="3.20.20.100">
    <property type="entry name" value="NADP-dependent oxidoreductase domain"/>
    <property type="match status" value="1"/>
</dbReference>
<dbReference type="InterPro" id="IPR036812">
    <property type="entry name" value="NAD(P)_OxRdtase_dom_sf"/>
</dbReference>
<dbReference type="InterPro" id="IPR020471">
    <property type="entry name" value="AKR"/>
</dbReference>
<dbReference type="Pfam" id="PF00248">
    <property type="entry name" value="Aldo_ket_red"/>
    <property type="match status" value="1"/>
</dbReference>
<evidence type="ECO:0000259" key="1">
    <source>
        <dbReference type="Pfam" id="PF00248"/>
    </source>
</evidence>
<gene>
    <name evidence="2" type="ORF">CVIRNUC_009149</name>
</gene>